<protein>
    <submittedName>
        <fullName evidence="1">Uncharacterized protein</fullName>
    </submittedName>
</protein>
<dbReference type="EMBL" id="OCMF01000001">
    <property type="protein sequence ID" value="SOC79881.1"/>
    <property type="molecule type" value="Genomic_DNA"/>
</dbReference>
<dbReference type="Proteomes" id="UP000219193">
    <property type="component" value="Unassembled WGS sequence"/>
</dbReference>
<gene>
    <name evidence="1" type="ORF">SAMN06296241_1420</name>
</gene>
<dbReference type="AlphaFoldDB" id="A0A285X3E7"/>
<keyword evidence="2" id="KW-1185">Reference proteome</keyword>
<reference evidence="2" key="1">
    <citation type="submission" date="2017-09" db="EMBL/GenBank/DDBJ databases">
        <authorList>
            <person name="Varghese N."/>
            <person name="Submissions S."/>
        </authorList>
    </citation>
    <scope>NUCLEOTIDE SEQUENCE [LARGE SCALE GENOMIC DNA]</scope>
    <source>
        <strain evidence="2">CGMCC 1.12641</strain>
    </source>
</reference>
<sequence length="75" mass="8725">MIWLLIILGLLLTFLIFLLLTPLILVIDTEKAEYSLTYRGVGGVNLIPDAEELVFLRYRIFFLKVIFIPLEQKDL</sequence>
<evidence type="ECO:0000313" key="2">
    <source>
        <dbReference type="Proteomes" id="UP000219193"/>
    </source>
</evidence>
<name>A0A285X3E7_9FLAO</name>
<dbReference type="RefSeq" id="WP_097055584.1">
    <property type="nucleotide sequence ID" value="NZ_OCMF01000001.1"/>
</dbReference>
<organism evidence="1 2">
    <name type="scientific">Salinimicrobium sediminis</name>
    <dbReference type="NCBI Taxonomy" id="1343891"/>
    <lineage>
        <taxon>Bacteria</taxon>
        <taxon>Pseudomonadati</taxon>
        <taxon>Bacteroidota</taxon>
        <taxon>Flavobacteriia</taxon>
        <taxon>Flavobacteriales</taxon>
        <taxon>Flavobacteriaceae</taxon>
        <taxon>Salinimicrobium</taxon>
    </lineage>
</organism>
<proteinExistence type="predicted"/>
<accession>A0A285X3E7</accession>
<evidence type="ECO:0000313" key="1">
    <source>
        <dbReference type="EMBL" id="SOC79881.1"/>
    </source>
</evidence>